<dbReference type="AlphaFoldDB" id="A0A7D9JZP4"/>
<name>A0A7D9JZP4_PARCT</name>
<keyword evidence="3" id="KW-0732">Signal</keyword>
<evidence type="ECO:0000256" key="6">
    <source>
        <dbReference type="ARBA" id="ARBA00023157"/>
    </source>
</evidence>
<dbReference type="InterPro" id="IPR048525">
    <property type="entry name" value="DDR1-2_DS-like"/>
</dbReference>
<keyword evidence="7" id="KW-0325">Glycoprotein</keyword>
<keyword evidence="4 9" id="KW-1133">Transmembrane helix</keyword>
<reference evidence="11" key="1">
    <citation type="submission" date="2020-04" db="EMBL/GenBank/DDBJ databases">
        <authorList>
            <person name="Alioto T."/>
            <person name="Alioto T."/>
            <person name="Gomez Garrido J."/>
        </authorList>
    </citation>
    <scope>NUCLEOTIDE SEQUENCE</scope>
    <source>
        <strain evidence="11">A484AB</strain>
    </source>
</reference>
<evidence type="ECO:0000256" key="5">
    <source>
        <dbReference type="ARBA" id="ARBA00023136"/>
    </source>
</evidence>
<organism evidence="11 12">
    <name type="scientific">Paramuricea clavata</name>
    <name type="common">Red gorgonian</name>
    <name type="synonym">Violescent sea-whip</name>
    <dbReference type="NCBI Taxonomy" id="317549"/>
    <lineage>
        <taxon>Eukaryota</taxon>
        <taxon>Metazoa</taxon>
        <taxon>Cnidaria</taxon>
        <taxon>Anthozoa</taxon>
        <taxon>Octocorallia</taxon>
        <taxon>Malacalcyonacea</taxon>
        <taxon>Plexauridae</taxon>
        <taxon>Paramuricea</taxon>
    </lineage>
</organism>
<comment type="caution">
    <text evidence="11">The sequence shown here is derived from an EMBL/GenBank/DDBJ whole genome shotgun (WGS) entry which is preliminary data.</text>
</comment>
<gene>
    <name evidence="11" type="ORF">PACLA_8A066462</name>
</gene>
<evidence type="ECO:0000256" key="1">
    <source>
        <dbReference type="ARBA" id="ARBA00004479"/>
    </source>
</evidence>
<evidence type="ECO:0000256" key="9">
    <source>
        <dbReference type="SAM" id="Phobius"/>
    </source>
</evidence>
<dbReference type="GO" id="GO:0016020">
    <property type="term" value="C:membrane"/>
    <property type="evidence" value="ECO:0007669"/>
    <property type="project" value="UniProtKB-SubCell"/>
</dbReference>
<dbReference type="Gene3D" id="2.60.120.1190">
    <property type="match status" value="1"/>
</dbReference>
<feature type="region of interest" description="Disordered" evidence="8">
    <location>
        <begin position="324"/>
        <end position="344"/>
    </location>
</feature>
<evidence type="ECO:0000256" key="3">
    <source>
        <dbReference type="ARBA" id="ARBA00022729"/>
    </source>
</evidence>
<dbReference type="EMBL" id="CACRXK020024167">
    <property type="protein sequence ID" value="CAB4038398.1"/>
    <property type="molecule type" value="Genomic_DNA"/>
</dbReference>
<feature type="domain" description="Discoidin" evidence="10">
    <location>
        <begin position="1"/>
        <end position="166"/>
    </location>
</feature>
<comment type="subcellular location">
    <subcellularLocation>
        <location evidence="1">Membrane</location>
        <topology evidence="1">Single-pass type I membrane protein</topology>
    </subcellularLocation>
</comment>
<keyword evidence="2 9" id="KW-0812">Transmembrane</keyword>
<accession>A0A7D9JZP4</accession>
<evidence type="ECO:0000259" key="10">
    <source>
        <dbReference type="Pfam" id="PF21114"/>
    </source>
</evidence>
<dbReference type="Pfam" id="PF21114">
    <property type="entry name" value="DDR1-2_DS-like"/>
    <property type="match status" value="1"/>
</dbReference>
<evidence type="ECO:0000256" key="2">
    <source>
        <dbReference type="ARBA" id="ARBA00022692"/>
    </source>
</evidence>
<feature type="non-terminal residue" evidence="11">
    <location>
        <position position="344"/>
    </location>
</feature>
<evidence type="ECO:0000256" key="8">
    <source>
        <dbReference type="SAM" id="MobiDB-lite"/>
    </source>
</evidence>
<protein>
    <recommendedName>
        <fullName evidence="10">Discoidin domain-containing protein</fullName>
    </recommendedName>
</protein>
<keyword evidence="12" id="KW-1185">Reference proteome</keyword>
<dbReference type="Proteomes" id="UP001152795">
    <property type="component" value="Unassembled WGS sequence"/>
</dbReference>
<keyword evidence="5 9" id="KW-0472">Membrane</keyword>
<feature type="transmembrane region" description="Helical" evidence="9">
    <location>
        <begin position="229"/>
        <end position="254"/>
    </location>
</feature>
<sequence>MPVGQTTKNGKVHYKDISYNGVITNGFYKDGTGILTDGKFGPANSKEFKGKGWVGWFSFLTQSQYIDILFEFSGMRKFTNVILTMNVDKKRDNAVFNRSQIFFSSTKTSFSDTSFLQYCPRDLQAKDNPYNANVTLSLCGNTARFMKLRLYFGGQWLLISEISFNSVPVSTDETMRDCSGDTEAVCTATQLSTESLQTTPIPGCEHCTTLSTGTNIKSPAESSSGSNNLPLIIIIVCVILMIVIVLLVVIFLLYRRRALCFGKMKQRNKTVRVELQNVEDSQDPAYDAINDNLGNPEYSNVSGNHDDTQHMLFPVKKKSGEFVPQTADMQNETAPEPEASQNNQ</sequence>
<proteinExistence type="predicted"/>
<feature type="compositionally biased region" description="Polar residues" evidence="8">
    <location>
        <begin position="327"/>
        <end position="344"/>
    </location>
</feature>
<evidence type="ECO:0000313" key="12">
    <source>
        <dbReference type="Proteomes" id="UP001152795"/>
    </source>
</evidence>
<evidence type="ECO:0000256" key="4">
    <source>
        <dbReference type="ARBA" id="ARBA00022989"/>
    </source>
</evidence>
<evidence type="ECO:0000313" key="11">
    <source>
        <dbReference type="EMBL" id="CAB4038398.1"/>
    </source>
</evidence>
<evidence type="ECO:0000256" key="7">
    <source>
        <dbReference type="ARBA" id="ARBA00023180"/>
    </source>
</evidence>
<dbReference type="OrthoDB" id="6071166at2759"/>
<keyword evidence="6" id="KW-1015">Disulfide bond</keyword>